<dbReference type="RefSeq" id="WP_015798650.1">
    <property type="nucleotide sequence ID" value="NC_013124.1"/>
</dbReference>
<name>C7LZK6_ACIFD</name>
<dbReference type="eggNOG" id="ENOG5031DE5">
    <property type="taxonomic scope" value="Bacteria"/>
</dbReference>
<reference evidence="3 4" key="1">
    <citation type="journal article" date="2009" name="Stand. Genomic Sci.">
        <title>Complete genome sequence of Acidimicrobium ferrooxidans type strain (ICP).</title>
        <authorList>
            <person name="Clum A."/>
            <person name="Nolan M."/>
            <person name="Lang E."/>
            <person name="Glavina Del Rio T."/>
            <person name="Tice H."/>
            <person name="Copeland A."/>
            <person name="Cheng J.F."/>
            <person name="Lucas S."/>
            <person name="Chen F."/>
            <person name="Bruce D."/>
            <person name="Goodwin L."/>
            <person name="Pitluck S."/>
            <person name="Ivanova N."/>
            <person name="Mavrommatis K."/>
            <person name="Mikhailova N."/>
            <person name="Pati A."/>
            <person name="Chen A."/>
            <person name="Palaniappan K."/>
            <person name="Goker M."/>
            <person name="Spring S."/>
            <person name="Land M."/>
            <person name="Hauser L."/>
            <person name="Chang Y.J."/>
            <person name="Jeffries C.C."/>
            <person name="Chain P."/>
            <person name="Bristow J."/>
            <person name="Eisen J.A."/>
            <person name="Markowitz V."/>
            <person name="Hugenholtz P."/>
            <person name="Kyrpides N.C."/>
            <person name="Klenk H.P."/>
            <person name="Lapidus A."/>
        </authorList>
    </citation>
    <scope>NUCLEOTIDE SEQUENCE [LARGE SCALE GENOMIC DNA]</scope>
    <source>
        <strain evidence="4">DSM 10331 / JCM 15462 / NBRC 103882 / ICP</strain>
    </source>
</reference>
<evidence type="ECO:0000313" key="3">
    <source>
        <dbReference type="EMBL" id="ACU54164.1"/>
    </source>
</evidence>
<feature type="signal peptide" evidence="2">
    <location>
        <begin position="1"/>
        <end position="27"/>
    </location>
</feature>
<keyword evidence="2" id="KW-0732">Signal</keyword>
<evidence type="ECO:0000313" key="4">
    <source>
        <dbReference type="Proteomes" id="UP000000771"/>
    </source>
</evidence>
<dbReference type="Proteomes" id="UP000000771">
    <property type="component" value="Chromosome"/>
</dbReference>
<proteinExistence type="predicted"/>
<dbReference type="OrthoDB" id="9800174at2"/>
<sequence>MVRIPSTLASSFAIAASLAAASAMSFAQPAGLRGGQSGNGWTVTATGASSHTTPTGPNPGLQPVYWPVLVTHTGSSLATSCVEVRTLDPGAGSYPTVLQAAEAAWAHLAGVPRCDASGPSPSAIVTLWTRTLAATLTPPSAAVWPPRGIVGLPLEVTVAGATTRTFTTQTPAGPLVIRATGALAAQLGSASITLASGDATLTPDVVGSVRLLPIETWDAVATLGTTELALPAVTIVGPAKLVSIAALHAELRSLA</sequence>
<evidence type="ECO:0008006" key="5">
    <source>
        <dbReference type="Google" id="ProtNLM"/>
    </source>
</evidence>
<evidence type="ECO:0000256" key="1">
    <source>
        <dbReference type="SAM" id="MobiDB-lite"/>
    </source>
</evidence>
<dbReference type="HOGENOM" id="CLU_1088309_0_0_11"/>
<gene>
    <name evidence="3" type="ordered locus">Afer_1233</name>
</gene>
<dbReference type="KEGG" id="afo:Afer_1233"/>
<feature type="compositionally biased region" description="Polar residues" evidence="1">
    <location>
        <begin position="39"/>
        <end position="55"/>
    </location>
</feature>
<organism evidence="3 4">
    <name type="scientific">Acidimicrobium ferrooxidans (strain DSM 10331 / JCM 15462 / NBRC 103882 / ICP)</name>
    <dbReference type="NCBI Taxonomy" id="525909"/>
    <lineage>
        <taxon>Bacteria</taxon>
        <taxon>Bacillati</taxon>
        <taxon>Actinomycetota</taxon>
        <taxon>Acidimicrobiia</taxon>
        <taxon>Acidimicrobiales</taxon>
        <taxon>Acidimicrobiaceae</taxon>
        <taxon>Acidimicrobium</taxon>
    </lineage>
</organism>
<accession>C7LZK6</accession>
<evidence type="ECO:0000256" key="2">
    <source>
        <dbReference type="SAM" id="SignalP"/>
    </source>
</evidence>
<keyword evidence="4" id="KW-1185">Reference proteome</keyword>
<dbReference type="AlphaFoldDB" id="C7LZK6"/>
<dbReference type="EMBL" id="CP001631">
    <property type="protein sequence ID" value="ACU54164.1"/>
    <property type="molecule type" value="Genomic_DNA"/>
</dbReference>
<feature type="region of interest" description="Disordered" evidence="1">
    <location>
        <begin position="37"/>
        <end position="60"/>
    </location>
</feature>
<protein>
    <recommendedName>
        <fullName evidence="5">Secreted protein</fullName>
    </recommendedName>
</protein>
<feature type="chain" id="PRO_5039118806" description="Secreted protein" evidence="2">
    <location>
        <begin position="28"/>
        <end position="255"/>
    </location>
</feature>
<dbReference type="STRING" id="525909.Afer_1233"/>